<reference evidence="2 3" key="1">
    <citation type="journal article" date="2016" name="Genome Announc.">
        <title>First Complete Genome Sequence of a Subdivision 6 Acidobacterium Strain.</title>
        <authorList>
            <person name="Huang S."/>
            <person name="Vieira S."/>
            <person name="Bunk B."/>
            <person name="Riedel T."/>
            <person name="Sproer C."/>
            <person name="Overmann J."/>
        </authorList>
    </citation>
    <scope>NUCLEOTIDE SEQUENCE [LARGE SCALE GENOMIC DNA]</scope>
    <source>
        <strain evidence="3">DSM 100886 HEG_-6_39</strain>
    </source>
</reference>
<accession>A0A143PPT3</accession>
<evidence type="ECO:0000313" key="2">
    <source>
        <dbReference type="EMBL" id="AMY10376.1"/>
    </source>
</evidence>
<dbReference type="AlphaFoldDB" id="A0A143PPT3"/>
<dbReference type="EMBL" id="CP015136">
    <property type="protein sequence ID" value="AMY10376.1"/>
    <property type="molecule type" value="Genomic_DNA"/>
</dbReference>
<keyword evidence="3" id="KW-1185">Reference proteome</keyword>
<proteinExistence type="predicted"/>
<evidence type="ECO:0000256" key="1">
    <source>
        <dbReference type="SAM" id="SignalP"/>
    </source>
</evidence>
<protein>
    <recommendedName>
        <fullName evidence="4">DUF4920 domain-containing protein</fullName>
    </recommendedName>
</protein>
<feature type="chain" id="PRO_5007511832" description="DUF4920 domain-containing protein" evidence="1">
    <location>
        <begin position="23"/>
        <end position="159"/>
    </location>
</feature>
<dbReference type="STRING" id="1855912.LuPra_03606"/>
<evidence type="ECO:0000313" key="3">
    <source>
        <dbReference type="Proteomes" id="UP000076079"/>
    </source>
</evidence>
<organism evidence="2 3">
    <name type="scientific">Luteitalea pratensis</name>
    <dbReference type="NCBI Taxonomy" id="1855912"/>
    <lineage>
        <taxon>Bacteria</taxon>
        <taxon>Pseudomonadati</taxon>
        <taxon>Acidobacteriota</taxon>
        <taxon>Vicinamibacteria</taxon>
        <taxon>Vicinamibacterales</taxon>
        <taxon>Vicinamibacteraceae</taxon>
        <taxon>Luteitalea</taxon>
    </lineage>
</organism>
<gene>
    <name evidence="2" type="ORF">LuPra_03606</name>
</gene>
<dbReference type="Proteomes" id="UP000076079">
    <property type="component" value="Chromosome"/>
</dbReference>
<dbReference type="Pfam" id="PF16267">
    <property type="entry name" value="DUF4920"/>
    <property type="match status" value="1"/>
</dbReference>
<evidence type="ECO:0008006" key="4">
    <source>
        <dbReference type="Google" id="ProtNLM"/>
    </source>
</evidence>
<dbReference type="RefSeq" id="WP_110172019.1">
    <property type="nucleotide sequence ID" value="NZ_CP015136.1"/>
</dbReference>
<reference evidence="3" key="2">
    <citation type="submission" date="2016-04" db="EMBL/GenBank/DDBJ databases">
        <title>First Complete Genome Sequence of a Subdivision 6 Acidobacterium.</title>
        <authorList>
            <person name="Huang S."/>
            <person name="Vieira S."/>
            <person name="Bunk B."/>
            <person name="Riedel T."/>
            <person name="Sproeer C."/>
            <person name="Overmann J."/>
        </authorList>
    </citation>
    <scope>NUCLEOTIDE SEQUENCE [LARGE SCALE GENOMIC DNA]</scope>
    <source>
        <strain evidence="3">DSM 100886 HEG_-6_39</strain>
    </source>
</reference>
<name>A0A143PPT3_LUTPR</name>
<sequence precursor="true">MTIRPRLALTAVTLLVASLGGAHVSADEAGKTYGDGVTLKRATPIAALLATPQAHAGKAVRVDGVVSQVCQSMGCWIEIADPALGRGVRFKAKDGVIVFPKDASGRKVSAQGTFEEILTSPVREAHAEHATSAENSGKPVPESPTEKIYWVRVTGAVLY</sequence>
<dbReference type="OrthoDB" id="129527at2"/>
<dbReference type="InterPro" id="IPR032577">
    <property type="entry name" value="DUF4920"/>
</dbReference>
<keyword evidence="1" id="KW-0732">Signal</keyword>
<feature type="signal peptide" evidence="1">
    <location>
        <begin position="1"/>
        <end position="22"/>
    </location>
</feature>
<dbReference type="KEGG" id="abac:LuPra_03606"/>